<reference evidence="4" key="1">
    <citation type="journal article" date="2020" name="Appl. Environ. Microbiol.">
        <title>Diazotrophic Anaeromyxobacter Isolates from Soils.</title>
        <authorList>
            <person name="Masuda Y."/>
            <person name="Yamanaka H."/>
            <person name="Xu Z.X."/>
            <person name="Shiratori Y."/>
            <person name="Aono T."/>
            <person name="Amachi S."/>
            <person name="Senoo K."/>
            <person name="Itoh H."/>
        </authorList>
    </citation>
    <scope>NUCLEOTIDE SEQUENCE [LARGE SCALE GENOMIC DNA]</scope>
    <source>
        <strain evidence="4">R267</strain>
    </source>
</reference>
<name>A0A7I9VHE6_9BACT</name>
<dbReference type="AlphaFoldDB" id="A0A7I9VHE6"/>
<gene>
    <name evidence="3" type="ORF">AMYX_05060</name>
</gene>
<dbReference type="SUPFAM" id="SSF56935">
    <property type="entry name" value="Porins"/>
    <property type="match status" value="1"/>
</dbReference>
<feature type="coiled-coil region" evidence="1">
    <location>
        <begin position="26"/>
        <end position="85"/>
    </location>
</feature>
<accession>A0A7I9VHE6</accession>
<evidence type="ECO:0000256" key="2">
    <source>
        <dbReference type="SAM" id="SignalP"/>
    </source>
</evidence>
<protein>
    <submittedName>
        <fullName evidence="3">Porin</fullName>
    </submittedName>
</protein>
<proteinExistence type="predicted"/>
<keyword evidence="2" id="KW-0732">Signal</keyword>
<dbReference type="Pfam" id="PF19577">
    <property type="entry name" value="DcaP"/>
    <property type="match status" value="1"/>
</dbReference>
<feature type="chain" id="PRO_5029568414" evidence="2">
    <location>
        <begin position="17"/>
        <end position="479"/>
    </location>
</feature>
<feature type="signal peptide" evidence="2">
    <location>
        <begin position="1"/>
        <end position="16"/>
    </location>
</feature>
<evidence type="ECO:0000256" key="1">
    <source>
        <dbReference type="SAM" id="Coils"/>
    </source>
</evidence>
<dbReference type="RefSeq" id="WP_235969412.1">
    <property type="nucleotide sequence ID" value="NZ_BJTG01000001.1"/>
</dbReference>
<dbReference type="Proteomes" id="UP000503640">
    <property type="component" value="Unassembled WGS sequence"/>
</dbReference>
<comment type="caution">
    <text evidence="3">The sequence shown here is derived from an EMBL/GenBank/DDBJ whole genome shotgun (WGS) entry which is preliminary data.</text>
</comment>
<keyword evidence="1" id="KW-0175">Coiled coil</keyword>
<evidence type="ECO:0000313" key="3">
    <source>
        <dbReference type="EMBL" id="GEJ55765.1"/>
    </source>
</evidence>
<keyword evidence="4" id="KW-1185">Reference proteome</keyword>
<evidence type="ECO:0000313" key="4">
    <source>
        <dbReference type="Proteomes" id="UP000503640"/>
    </source>
</evidence>
<sequence>MSISTAALLLGGVAAAAEPAQPDAQLQTLRAEVKSLREELQAMKGRAAAAAPAPATAEAAPAPALAELKDRLDELEVKQKDAVVAGDLPGSFRVPGTEISLRLYGFAELNWVHAFRADNSDIDYSTFAPYLPLDGGADAQRKNRDYLTARTSRLGLDAGTPTRFGLLAVKLEGDFNNEPRTGDTAQYGSPRNIVTQQATSSYGFRVRQAYGQFGGLLAGMTWSTFMDVDNYPETVDFNGPIGSTFIRQPQIRYSYPTQTWGTFTVALENSSSYLLDHTGAIVTTSLSRLPDAVLRWDRSFDWGAVSVRAMTQELRIDDGAGATASARGWGAAASVLYKVRDAGDTLTVGVTGGDGIGRYLNYIEGAFYDAAAGKILTERAVGVIAGYQLKAADWVRVNFVGGLTHDFQNDYVDFARANGLDGGRFGINKWVYQGHLGPIFTPMKGVDLGVEGIWAERETWSGAKGSDLRLDFSAKYYIN</sequence>
<dbReference type="InterPro" id="IPR045748">
    <property type="entry name" value="DcaP"/>
</dbReference>
<dbReference type="EMBL" id="BJTG01000001">
    <property type="protein sequence ID" value="GEJ55765.1"/>
    <property type="molecule type" value="Genomic_DNA"/>
</dbReference>
<organism evidence="3 4">
    <name type="scientific">Anaeromyxobacter diazotrophicus</name>
    <dbReference type="NCBI Taxonomy" id="2590199"/>
    <lineage>
        <taxon>Bacteria</taxon>
        <taxon>Pseudomonadati</taxon>
        <taxon>Myxococcota</taxon>
        <taxon>Myxococcia</taxon>
        <taxon>Myxococcales</taxon>
        <taxon>Cystobacterineae</taxon>
        <taxon>Anaeromyxobacteraceae</taxon>
        <taxon>Anaeromyxobacter</taxon>
    </lineage>
</organism>